<evidence type="ECO:0000313" key="7">
    <source>
        <dbReference type="Proteomes" id="UP001249291"/>
    </source>
</evidence>
<dbReference type="SUPFAM" id="SSF53822">
    <property type="entry name" value="Periplasmic binding protein-like I"/>
    <property type="match status" value="1"/>
</dbReference>
<dbReference type="RefSeq" id="WP_309693107.1">
    <property type="nucleotide sequence ID" value="NZ_JAVIZQ010000001.1"/>
</dbReference>
<feature type="domain" description="HTH lacI-type" evidence="5">
    <location>
        <begin position="9"/>
        <end position="65"/>
    </location>
</feature>
<dbReference type="Proteomes" id="UP001249291">
    <property type="component" value="Unassembled WGS sequence"/>
</dbReference>
<proteinExistence type="predicted"/>
<keyword evidence="2" id="KW-0805">Transcription regulation</keyword>
<sequence>MPKNVDRRPTLADVAALSGMSKTAVSMILNDRPGSRLSADAARRVRAAAEELGYRPNPAAQSLRLGKTKTLGFISDQITVTRYASEMIRGLLSAAKEHGHTVLIAETEGDDATISDEIQAMIDRRVDGILIGLLGARMIEVPETPADVPVVIVNGTSTTGHPSVLPDERTAGHAMARLLTDAGHRRIGVIGNNPRAVSSPRHSVTIGPRFDGIRAAFAEAGVDPFIMDVPEWNPDIGYSRTLQMLDAHPDLTAILAGNDGVAFGTYQAIAERGLRVPGDISVASFDDEELAGFQRPGLTTARLPYDVMGRTAVEMLLGERPLDAVLIPMPVVERASIRALDRPPQIHSGESISSPEA</sequence>
<dbReference type="InterPro" id="IPR010982">
    <property type="entry name" value="Lambda_DNA-bd_dom_sf"/>
</dbReference>
<comment type="caution">
    <text evidence="6">The sequence shown here is derived from an EMBL/GenBank/DDBJ whole genome shotgun (WGS) entry which is preliminary data.</text>
</comment>
<accession>A0ABU1HUI1</accession>
<dbReference type="InterPro" id="IPR028082">
    <property type="entry name" value="Peripla_BP_I"/>
</dbReference>
<protein>
    <submittedName>
        <fullName evidence="6">LacI family transcriptional regulator</fullName>
    </submittedName>
</protein>
<gene>
    <name evidence="6" type="ORF">QE375_003263</name>
</gene>
<dbReference type="PANTHER" id="PTHR30146">
    <property type="entry name" value="LACI-RELATED TRANSCRIPTIONAL REPRESSOR"/>
    <property type="match status" value="1"/>
</dbReference>
<keyword evidence="1" id="KW-0678">Repressor</keyword>
<evidence type="ECO:0000256" key="2">
    <source>
        <dbReference type="ARBA" id="ARBA00023015"/>
    </source>
</evidence>
<evidence type="ECO:0000259" key="5">
    <source>
        <dbReference type="PROSITE" id="PS50932"/>
    </source>
</evidence>
<evidence type="ECO:0000256" key="4">
    <source>
        <dbReference type="ARBA" id="ARBA00023163"/>
    </source>
</evidence>
<dbReference type="InterPro" id="IPR046335">
    <property type="entry name" value="LacI/GalR-like_sensor"/>
</dbReference>
<keyword evidence="3" id="KW-0238">DNA-binding</keyword>
<dbReference type="CDD" id="cd01392">
    <property type="entry name" value="HTH_LacI"/>
    <property type="match status" value="1"/>
</dbReference>
<keyword evidence="7" id="KW-1185">Reference proteome</keyword>
<evidence type="ECO:0000256" key="1">
    <source>
        <dbReference type="ARBA" id="ARBA00022491"/>
    </source>
</evidence>
<dbReference type="EMBL" id="JAVIZQ010000001">
    <property type="protein sequence ID" value="MDR6143709.1"/>
    <property type="molecule type" value="Genomic_DNA"/>
</dbReference>
<reference evidence="6 7" key="1">
    <citation type="submission" date="2023-08" db="EMBL/GenBank/DDBJ databases">
        <title>Functional and genomic diversity of the sorghum phyllosphere microbiome.</title>
        <authorList>
            <person name="Shade A."/>
        </authorList>
    </citation>
    <scope>NUCLEOTIDE SEQUENCE [LARGE SCALE GENOMIC DNA]</scope>
    <source>
        <strain evidence="6 7">SORGH_AS_0445</strain>
    </source>
</reference>
<dbReference type="SUPFAM" id="SSF47413">
    <property type="entry name" value="lambda repressor-like DNA-binding domains"/>
    <property type="match status" value="1"/>
</dbReference>
<dbReference type="Gene3D" id="1.10.260.40">
    <property type="entry name" value="lambda repressor-like DNA-binding domains"/>
    <property type="match status" value="1"/>
</dbReference>
<evidence type="ECO:0000313" key="6">
    <source>
        <dbReference type="EMBL" id="MDR6143709.1"/>
    </source>
</evidence>
<dbReference type="Pfam" id="PF13377">
    <property type="entry name" value="Peripla_BP_3"/>
    <property type="match status" value="1"/>
</dbReference>
<dbReference type="Gene3D" id="3.40.50.2300">
    <property type="match status" value="2"/>
</dbReference>
<dbReference type="CDD" id="cd06288">
    <property type="entry name" value="PBP1_sucrose_transcription_regulator"/>
    <property type="match status" value="1"/>
</dbReference>
<evidence type="ECO:0000256" key="3">
    <source>
        <dbReference type="ARBA" id="ARBA00023125"/>
    </source>
</evidence>
<dbReference type="Pfam" id="PF00356">
    <property type="entry name" value="LacI"/>
    <property type="match status" value="1"/>
</dbReference>
<organism evidence="6 7">
    <name type="scientific">Microbacterium foliorum</name>
    <dbReference type="NCBI Taxonomy" id="104336"/>
    <lineage>
        <taxon>Bacteria</taxon>
        <taxon>Bacillati</taxon>
        <taxon>Actinomycetota</taxon>
        <taxon>Actinomycetes</taxon>
        <taxon>Micrococcales</taxon>
        <taxon>Microbacteriaceae</taxon>
        <taxon>Microbacterium</taxon>
    </lineage>
</organism>
<keyword evidence="4" id="KW-0804">Transcription</keyword>
<dbReference type="PANTHER" id="PTHR30146:SF148">
    <property type="entry name" value="HTH-TYPE TRANSCRIPTIONAL REPRESSOR PURR-RELATED"/>
    <property type="match status" value="1"/>
</dbReference>
<dbReference type="SMART" id="SM00354">
    <property type="entry name" value="HTH_LACI"/>
    <property type="match status" value="1"/>
</dbReference>
<dbReference type="PROSITE" id="PS50932">
    <property type="entry name" value="HTH_LACI_2"/>
    <property type="match status" value="1"/>
</dbReference>
<name>A0ABU1HUI1_9MICO</name>
<dbReference type="InterPro" id="IPR000843">
    <property type="entry name" value="HTH_LacI"/>
</dbReference>